<reference evidence="1 2" key="1">
    <citation type="submission" date="2007-06" db="EMBL/GenBank/DDBJ databases">
        <authorList>
            <person name="Green D."/>
            <person name="Ferriera S."/>
            <person name="Johnson J."/>
            <person name="Kravitz S."/>
            <person name="Beeson K."/>
            <person name="Sutton G."/>
            <person name="Rogers Y.-H."/>
            <person name="Friedman R."/>
            <person name="Frazier M."/>
            <person name="Venter J.C."/>
        </authorList>
    </citation>
    <scope>NUCLEOTIDE SEQUENCE [LARGE SCALE GENOMIC DNA]</scope>
    <source>
        <strain evidence="1 2">DG893</strain>
    </source>
</reference>
<sequence length="255" mass="28095">MKIYIGMALVVTAAFLAGCKAEFRAKNDNSSEDGGIYEGLVDTGREISFWTKPDGDFHILLGQLDAGQFRLSGVILGEESWRDGDIYTENASRLLFDRDRVESLTVDANIKSGQSITGLIGGTSLGFEGFTARYDSVSDEKMALPESQQKFRGNYTGYSRLRREIQETIITFQSAGRFSGQAVDNAGCRFNGKMDVDDQSPFFSMRVTFVEPDCVFSSRELEGSALYSKGEGRLVIVLPLKDRSGGAFFHGFSVQ</sequence>
<dbReference type="Proteomes" id="UP000005856">
    <property type="component" value="Unassembled WGS sequence"/>
</dbReference>
<protein>
    <recommendedName>
        <fullName evidence="3">Lipoprotein</fullName>
    </recommendedName>
</protein>
<proteinExistence type="predicted"/>
<dbReference type="EMBL" id="ABCP01000041">
    <property type="protein sequence ID" value="EDM46401.1"/>
    <property type="molecule type" value="Genomic_DNA"/>
</dbReference>
<dbReference type="STRING" id="443152.MDG893_13099"/>
<gene>
    <name evidence="1" type="ORF">MDG893_13099</name>
</gene>
<comment type="caution">
    <text evidence="1">The sequence shown here is derived from an EMBL/GenBank/DDBJ whole genome shotgun (WGS) entry which is preliminary data.</text>
</comment>
<dbReference type="AlphaFoldDB" id="A6F4A8"/>
<evidence type="ECO:0008006" key="3">
    <source>
        <dbReference type="Google" id="ProtNLM"/>
    </source>
</evidence>
<keyword evidence="2" id="KW-1185">Reference proteome</keyword>
<dbReference type="RefSeq" id="WP_007155092.1">
    <property type="nucleotide sequence ID" value="NZ_ABCP01000041.1"/>
</dbReference>
<evidence type="ECO:0000313" key="2">
    <source>
        <dbReference type="Proteomes" id="UP000005856"/>
    </source>
</evidence>
<dbReference type="PROSITE" id="PS51257">
    <property type="entry name" value="PROKAR_LIPOPROTEIN"/>
    <property type="match status" value="1"/>
</dbReference>
<accession>A6F4A8</accession>
<evidence type="ECO:0000313" key="1">
    <source>
        <dbReference type="EMBL" id="EDM46401.1"/>
    </source>
</evidence>
<organism evidence="1 2">
    <name type="scientific">Marinobacter algicola DG893</name>
    <dbReference type="NCBI Taxonomy" id="443152"/>
    <lineage>
        <taxon>Bacteria</taxon>
        <taxon>Pseudomonadati</taxon>
        <taxon>Pseudomonadota</taxon>
        <taxon>Gammaproteobacteria</taxon>
        <taxon>Pseudomonadales</taxon>
        <taxon>Marinobacteraceae</taxon>
        <taxon>Marinobacter</taxon>
    </lineage>
</organism>
<name>A6F4A8_9GAMM</name>